<proteinExistence type="predicted"/>
<dbReference type="InterPro" id="IPR011043">
    <property type="entry name" value="Gal_Oxase/kelch_b-propeller"/>
</dbReference>
<dbReference type="SMART" id="SM00256">
    <property type="entry name" value="FBOX"/>
    <property type="match status" value="1"/>
</dbReference>
<dbReference type="EMBL" id="JAFEMO010000013">
    <property type="protein sequence ID" value="KAH7550608.1"/>
    <property type="molecule type" value="Genomic_DNA"/>
</dbReference>
<feature type="domain" description="F-box" evidence="1">
    <location>
        <begin position="1"/>
        <end position="44"/>
    </location>
</feature>
<dbReference type="InterPro" id="IPR001810">
    <property type="entry name" value="F-box_dom"/>
</dbReference>
<reference evidence="2 3" key="1">
    <citation type="submission" date="2021-02" db="EMBL/GenBank/DDBJ databases">
        <title>Plant Genome Project.</title>
        <authorList>
            <person name="Zhang R.-G."/>
        </authorList>
    </citation>
    <scope>NUCLEOTIDE SEQUENCE [LARGE SCALE GENOMIC DNA]</scope>
    <source>
        <tissue evidence="2">Leaves</tissue>
    </source>
</reference>
<dbReference type="PROSITE" id="PS50181">
    <property type="entry name" value="FBOX"/>
    <property type="match status" value="1"/>
</dbReference>
<evidence type="ECO:0000313" key="3">
    <source>
        <dbReference type="Proteomes" id="UP000827721"/>
    </source>
</evidence>
<dbReference type="Pfam" id="PF00646">
    <property type="entry name" value="F-box"/>
    <property type="match status" value="1"/>
</dbReference>
<name>A0ABQ8H9L8_9ROSI</name>
<evidence type="ECO:0000259" key="1">
    <source>
        <dbReference type="PROSITE" id="PS50181"/>
    </source>
</evidence>
<evidence type="ECO:0000313" key="2">
    <source>
        <dbReference type="EMBL" id="KAH7550608.1"/>
    </source>
</evidence>
<keyword evidence="3" id="KW-1185">Reference proteome</keyword>
<gene>
    <name evidence="2" type="ORF">JRO89_XS13G0230400</name>
</gene>
<dbReference type="CDD" id="cd22157">
    <property type="entry name" value="F-box_AtFBW1-like"/>
    <property type="match status" value="1"/>
</dbReference>
<accession>A0ABQ8H9L8</accession>
<sequence length="377" mass="44072">METTLPPELIVDILSRLPVKSLCRFRCVSKSLFNLINDPRFVKLHLKRTRRQRLFIAAKFVYTVDLETVTYECDKLVAMEIDSLFWKSVNIDSPCWKPNHYHRQSPKWIQVIGSSNGLLCIEIFQYLFLYNPSTKQCKQIPDFPSKHTKLCGFGYAETIDDYKFVKIDFSGKHVQIYSLRNDSWTNIQIDLHFNDTGYAEGILINGAIHWVVDDLEDQSKILAFNLVEEKFQTLPSPDVMKENDGMYSLGRLRGCLCLSREGNIHVSEFWVMKEYGVKGSWTRILISDMFYWLKPLCSLNTCDTILLLMNMHQLVFCNPKEGKFKNIEVDGIPDEVDDIDDADWLDVNMYVESLVSPYNKRDFKTEVLEYWFPIEEL</sequence>
<dbReference type="SUPFAM" id="SSF81383">
    <property type="entry name" value="F-box domain"/>
    <property type="match status" value="1"/>
</dbReference>
<dbReference type="InterPro" id="IPR050796">
    <property type="entry name" value="SCF_F-box_component"/>
</dbReference>
<dbReference type="InterPro" id="IPR013187">
    <property type="entry name" value="F-box-assoc_dom_typ3"/>
</dbReference>
<organism evidence="2 3">
    <name type="scientific">Xanthoceras sorbifolium</name>
    <dbReference type="NCBI Taxonomy" id="99658"/>
    <lineage>
        <taxon>Eukaryota</taxon>
        <taxon>Viridiplantae</taxon>
        <taxon>Streptophyta</taxon>
        <taxon>Embryophyta</taxon>
        <taxon>Tracheophyta</taxon>
        <taxon>Spermatophyta</taxon>
        <taxon>Magnoliopsida</taxon>
        <taxon>eudicotyledons</taxon>
        <taxon>Gunneridae</taxon>
        <taxon>Pentapetalae</taxon>
        <taxon>rosids</taxon>
        <taxon>malvids</taxon>
        <taxon>Sapindales</taxon>
        <taxon>Sapindaceae</taxon>
        <taxon>Xanthoceroideae</taxon>
        <taxon>Xanthoceras</taxon>
    </lineage>
</organism>
<dbReference type="Proteomes" id="UP000827721">
    <property type="component" value="Unassembled WGS sequence"/>
</dbReference>
<dbReference type="InterPro" id="IPR036047">
    <property type="entry name" value="F-box-like_dom_sf"/>
</dbReference>
<dbReference type="InterPro" id="IPR017451">
    <property type="entry name" value="F-box-assoc_interact_dom"/>
</dbReference>
<dbReference type="Gene3D" id="1.20.1280.50">
    <property type="match status" value="1"/>
</dbReference>
<dbReference type="SUPFAM" id="SSF50965">
    <property type="entry name" value="Galactose oxidase, central domain"/>
    <property type="match status" value="1"/>
</dbReference>
<protein>
    <recommendedName>
        <fullName evidence="1">F-box domain-containing protein</fullName>
    </recommendedName>
</protein>
<comment type="caution">
    <text evidence="2">The sequence shown here is derived from an EMBL/GenBank/DDBJ whole genome shotgun (WGS) entry which is preliminary data.</text>
</comment>
<dbReference type="Pfam" id="PF08268">
    <property type="entry name" value="FBA_3"/>
    <property type="match status" value="1"/>
</dbReference>
<dbReference type="PANTHER" id="PTHR31672">
    <property type="entry name" value="BNACNNG10540D PROTEIN"/>
    <property type="match status" value="1"/>
</dbReference>
<dbReference type="PANTHER" id="PTHR31672:SF13">
    <property type="entry name" value="F-BOX PROTEIN CPR30-LIKE"/>
    <property type="match status" value="1"/>
</dbReference>
<dbReference type="NCBIfam" id="TIGR01640">
    <property type="entry name" value="F_box_assoc_1"/>
    <property type="match status" value="1"/>
</dbReference>